<comment type="subunit">
    <text evidence="2">Interacts transiently with the RNA polymerase catalytic core formed by RpoA, RpoB, RpoC and RpoZ (2 alpha, 1 beta, 1 beta' and 1 omega subunit) to form the RNA polymerase holoenzyme that can initiate transcription.</text>
</comment>
<evidence type="ECO:0000256" key="5">
    <source>
        <dbReference type="ARBA" id="ARBA00023163"/>
    </source>
</evidence>
<dbReference type="RefSeq" id="WP_377189869.1">
    <property type="nucleotide sequence ID" value="NZ_JBHUOG010000002.1"/>
</dbReference>
<dbReference type="Pfam" id="PF08281">
    <property type="entry name" value="Sigma70_r4_2"/>
    <property type="match status" value="1"/>
</dbReference>
<dbReference type="Gene3D" id="1.10.10.10">
    <property type="entry name" value="Winged helix-like DNA-binding domain superfamily/Winged helix DNA-binding domain"/>
    <property type="match status" value="1"/>
</dbReference>
<evidence type="ECO:0000313" key="8">
    <source>
        <dbReference type="EMBL" id="MFD2797111.1"/>
    </source>
</evidence>
<evidence type="ECO:0000256" key="4">
    <source>
        <dbReference type="ARBA" id="ARBA00023082"/>
    </source>
</evidence>
<dbReference type="NCBIfam" id="NF007214">
    <property type="entry name" value="PRK09636.1"/>
    <property type="match status" value="1"/>
</dbReference>
<accession>A0ABW5W4J5</accession>
<dbReference type="EMBL" id="JBHUOG010000002">
    <property type="protein sequence ID" value="MFD2797111.1"/>
    <property type="molecule type" value="Genomic_DNA"/>
</dbReference>
<evidence type="ECO:0000256" key="2">
    <source>
        <dbReference type="ARBA" id="ARBA00011344"/>
    </source>
</evidence>
<dbReference type="Pfam" id="PF04542">
    <property type="entry name" value="Sigma70_r2"/>
    <property type="match status" value="1"/>
</dbReference>
<keyword evidence="9" id="KW-1185">Reference proteome</keyword>
<reference evidence="9" key="1">
    <citation type="journal article" date="2019" name="Int. J. Syst. Evol. Microbiol.">
        <title>The Global Catalogue of Microorganisms (GCM) 10K type strain sequencing project: providing services to taxonomists for standard genome sequencing and annotation.</title>
        <authorList>
            <consortium name="The Broad Institute Genomics Platform"/>
            <consortium name="The Broad Institute Genome Sequencing Center for Infectious Disease"/>
            <person name="Wu L."/>
            <person name="Ma J."/>
        </authorList>
    </citation>
    <scope>NUCLEOTIDE SEQUENCE [LARGE SCALE GENOMIC DNA]</scope>
    <source>
        <strain evidence="9">CCM 7044</strain>
    </source>
</reference>
<dbReference type="InterPro" id="IPR013325">
    <property type="entry name" value="RNA_pol_sigma_r2"/>
</dbReference>
<keyword evidence="3" id="KW-0805">Transcription regulation</keyword>
<dbReference type="InterPro" id="IPR007627">
    <property type="entry name" value="RNA_pol_sigma70_r2"/>
</dbReference>
<evidence type="ECO:0000313" key="9">
    <source>
        <dbReference type="Proteomes" id="UP001597479"/>
    </source>
</evidence>
<dbReference type="Gene3D" id="3.10.450.50">
    <property type="match status" value="1"/>
</dbReference>
<organism evidence="8 9">
    <name type="scientific">Promicromonospora vindobonensis</name>
    <dbReference type="NCBI Taxonomy" id="195748"/>
    <lineage>
        <taxon>Bacteria</taxon>
        <taxon>Bacillati</taxon>
        <taxon>Actinomycetota</taxon>
        <taxon>Actinomycetes</taxon>
        <taxon>Micrococcales</taxon>
        <taxon>Promicromonosporaceae</taxon>
        <taxon>Promicromonospora</taxon>
    </lineage>
</organism>
<dbReference type="PANTHER" id="PTHR30173">
    <property type="entry name" value="SIGMA 19 FACTOR"/>
    <property type="match status" value="1"/>
</dbReference>
<dbReference type="SUPFAM" id="SSF88946">
    <property type="entry name" value="Sigma2 domain of RNA polymerase sigma factors"/>
    <property type="match status" value="1"/>
</dbReference>
<dbReference type="SUPFAM" id="SSF54427">
    <property type="entry name" value="NTF2-like"/>
    <property type="match status" value="1"/>
</dbReference>
<feature type="domain" description="RNA polymerase sigma factor 70 region 4 type 2" evidence="7">
    <location>
        <begin position="117"/>
        <end position="165"/>
    </location>
</feature>
<evidence type="ECO:0000259" key="6">
    <source>
        <dbReference type="Pfam" id="PF04542"/>
    </source>
</evidence>
<proteinExistence type="inferred from homology"/>
<protein>
    <submittedName>
        <fullName evidence="8">RNA polymerase sigma factor SigJ</fullName>
    </submittedName>
</protein>
<dbReference type="InterPro" id="IPR013324">
    <property type="entry name" value="RNA_pol_sigma_r3/r4-like"/>
</dbReference>
<dbReference type="InterPro" id="IPR013249">
    <property type="entry name" value="RNA_pol_sigma70_r4_t2"/>
</dbReference>
<sequence>MTDDEPAIAQVLAERRHLMTLAFRMLGTVAEAEDAVQETYVRWWRMGRVEREAVQAPHFWLQRVTSRICLDMLGSARARREQYVGPWLPEPLPSQVFAHPDPDPADQVTLDDSVSSALLVVLETMTPAERVAFVLHDVFAVPFDEIAATIGRNPGACRQLASSARHRVEQARDRRATRREHDDVVRAFASAARSGDVQALITALDPDVVLRSDGGGIVTAARRPVVGAERVARFIAGVVHKYPGRDVLERETHDGLGLAVRDEGHIIGVVTLDVSDGVVTDVRMVLNPEKLSLWNTP</sequence>
<dbReference type="SUPFAM" id="SSF88659">
    <property type="entry name" value="Sigma3 and sigma4 domains of RNA polymerase sigma factors"/>
    <property type="match status" value="1"/>
</dbReference>
<gene>
    <name evidence="8" type="primary">sigJ</name>
    <name evidence="8" type="ORF">ACFS27_26370</name>
</gene>
<dbReference type="InterPro" id="IPR036388">
    <property type="entry name" value="WH-like_DNA-bd_sf"/>
</dbReference>
<comment type="similarity">
    <text evidence="1">Belongs to the sigma-70 factor family. ECF subfamily.</text>
</comment>
<evidence type="ECO:0000256" key="3">
    <source>
        <dbReference type="ARBA" id="ARBA00023015"/>
    </source>
</evidence>
<dbReference type="InterPro" id="IPR032710">
    <property type="entry name" value="NTF2-like_dom_sf"/>
</dbReference>
<keyword evidence="4" id="KW-0731">Sigma factor</keyword>
<evidence type="ECO:0000256" key="1">
    <source>
        <dbReference type="ARBA" id="ARBA00010641"/>
    </source>
</evidence>
<comment type="caution">
    <text evidence="8">The sequence shown here is derived from an EMBL/GenBank/DDBJ whole genome shotgun (WGS) entry which is preliminary data.</text>
</comment>
<evidence type="ECO:0000259" key="7">
    <source>
        <dbReference type="Pfam" id="PF08281"/>
    </source>
</evidence>
<dbReference type="Gene3D" id="1.10.1740.10">
    <property type="match status" value="1"/>
</dbReference>
<name>A0ABW5W4J5_9MICO</name>
<dbReference type="InterPro" id="IPR052704">
    <property type="entry name" value="ECF_Sigma-70_Domain"/>
</dbReference>
<feature type="domain" description="RNA polymerase sigma-70 region 2" evidence="6">
    <location>
        <begin position="13"/>
        <end position="77"/>
    </location>
</feature>
<dbReference type="Proteomes" id="UP001597479">
    <property type="component" value="Unassembled WGS sequence"/>
</dbReference>
<keyword evidence="5" id="KW-0804">Transcription</keyword>
<dbReference type="PANTHER" id="PTHR30173:SF43">
    <property type="entry name" value="ECF RNA POLYMERASE SIGMA FACTOR SIGI-RELATED"/>
    <property type="match status" value="1"/>
</dbReference>